<dbReference type="PANTHER" id="PTHR43617">
    <property type="entry name" value="L-AMINO ACID N-ACETYLTRANSFERASE"/>
    <property type="match status" value="1"/>
</dbReference>
<dbReference type="InterPro" id="IPR000182">
    <property type="entry name" value="GNAT_dom"/>
</dbReference>
<organism evidence="2 3">
    <name type="scientific">Algoriphagus pacificus</name>
    <dbReference type="NCBI Taxonomy" id="2811234"/>
    <lineage>
        <taxon>Bacteria</taxon>
        <taxon>Pseudomonadati</taxon>
        <taxon>Bacteroidota</taxon>
        <taxon>Cytophagia</taxon>
        <taxon>Cytophagales</taxon>
        <taxon>Cyclobacteriaceae</taxon>
        <taxon>Algoriphagus</taxon>
    </lineage>
</organism>
<dbReference type="PROSITE" id="PS51186">
    <property type="entry name" value="GNAT"/>
    <property type="match status" value="1"/>
</dbReference>
<dbReference type="InterPro" id="IPR016181">
    <property type="entry name" value="Acyl_CoA_acyltransferase"/>
</dbReference>
<name>A0ABS3CDE1_9BACT</name>
<dbReference type="InterPro" id="IPR017255">
    <property type="entry name" value="AcTrfase_GNAT_prd"/>
</dbReference>
<dbReference type="Pfam" id="PF00583">
    <property type="entry name" value="Acetyltransf_1"/>
    <property type="match status" value="1"/>
</dbReference>
<dbReference type="PIRSF" id="PIRSF037663">
    <property type="entry name" value="Acetyltransf_GNAT_prd"/>
    <property type="match status" value="1"/>
</dbReference>
<dbReference type="RefSeq" id="WP_206585748.1">
    <property type="nucleotide sequence ID" value="NZ_JAFKCU010000001.1"/>
</dbReference>
<evidence type="ECO:0000313" key="3">
    <source>
        <dbReference type="Proteomes" id="UP000664480"/>
    </source>
</evidence>
<comment type="caution">
    <text evidence="2">The sequence shown here is derived from an EMBL/GenBank/DDBJ whole genome shotgun (WGS) entry which is preliminary data.</text>
</comment>
<protein>
    <submittedName>
        <fullName evidence="2">GNAT family N-acetyltransferase</fullName>
    </submittedName>
</protein>
<gene>
    <name evidence="2" type="ORF">J0A69_06755</name>
</gene>
<dbReference type="Proteomes" id="UP000664480">
    <property type="component" value="Unassembled WGS sequence"/>
</dbReference>
<feature type="domain" description="N-acetyltransferase" evidence="1">
    <location>
        <begin position="2"/>
        <end position="165"/>
    </location>
</feature>
<proteinExistence type="predicted"/>
<dbReference type="EMBL" id="JAFKCU010000001">
    <property type="protein sequence ID" value="MBN7815119.1"/>
    <property type="molecule type" value="Genomic_DNA"/>
</dbReference>
<accession>A0ABS3CDE1</accession>
<reference evidence="2 3" key="1">
    <citation type="submission" date="2021-03" db="EMBL/GenBank/DDBJ databases">
        <title>novel species isolated from a fishpond in China.</title>
        <authorList>
            <person name="Lu H."/>
            <person name="Cai Z."/>
        </authorList>
    </citation>
    <scope>NUCLEOTIDE SEQUENCE [LARGE SCALE GENOMIC DNA]</scope>
    <source>
        <strain evidence="2 3">YJ13C</strain>
    </source>
</reference>
<sequence length="165" mass="19021">MIQIIPATTEDLKHVQAIAHQTWPHTFGNILSPKQIDYMLNWMYDLKMLEKQQLEQGHTFLLAEEEGEKLGFTGFQIDQEPGKTKIHKIYILPETQGKGIGKKLIQAIKEIALKKNQTSLLLNVNKYNEGAIQFYEYLGFVNIKSEVIDIGNGYVMDDYVFEMKL</sequence>
<dbReference type="Gene3D" id="3.40.630.30">
    <property type="match status" value="1"/>
</dbReference>
<dbReference type="InterPro" id="IPR050276">
    <property type="entry name" value="MshD_Acetyltransferase"/>
</dbReference>
<dbReference type="CDD" id="cd04301">
    <property type="entry name" value="NAT_SF"/>
    <property type="match status" value="1"/>
</dbReference>
<dbReference type="SUPFAM" id="SSF55729">
    <property type="entry name" value="Acyl-CoA N-acyltransferases (Nat)"/>
    <property type="match status" value="1"/>
</dbReference>
<evidence type="ECO:0000259" key="1">
    <source>
        <dbReference type="PROSITE" id="PS51186"/>
    </source>
</evidence>
<keyword evidence="3" id="KW-1185">Reference proteome</keyword>
<evidence type="ECO:0000313" key="2">
    <source>
        <dbReference type="EMBL" id="MBN7815119.1"/>
    </source>
</evidence>